<evidence type="ECO:0000256" key="5">
    <source>
        <dbReference type="RuleBase" id="RU000356"/>
    </source>
</evidence>
<dbReference type="EMBL" id="CP015118">
    <property type="protein sequence ID" value="ARN19419.1"/>
    <property type="molecule type" value="Genomic_DNA"/>
</dbReference>
<evidence type="ECO:0000256" key="1">
    <source>
        <dbReference type="ARBA" id="ARBA00022617"/>
    </source>
</evidence>
<keyword evidence="3" id="KW-0479">Metal-binding</keyword>
<dbReference type="GO" id="GO:0005344">
    <property type="term" value="F:oxygen carrier activity"/>
    <property type="evidence" value="ECO:0007669"/>
    <property type="project" value="UniProtKB-KW"/>
</dbReference>
<dbReference type="SUPFAM" id="SSF46458">
    <property type="entry name" value="Globin-like"/>
    <property type="match status" value="1"/>
</dbReference>
<keyword evidence="4" id="KW-0408">Iron</keyword>
<evidence type="ECO:0000256" key="2">
    <source>
        <dbReference type="ARBA" id="ARBA00022621"/>
    </source>
</evidence>
<dbReference type="InterPro" id="IPR012292">
    <property type="entry name" value="Globin/Proto"/>
</dbReference>
<protein>
    <submittedName>
        <fullName evidence="7">Hemin receptor</fullName>
    </submittedName>
</protein>
<dbReference type="InterPro" id="IPR000971">
    <property type="entry name" value="Globin"/>
</dbReference>
<keyword evidence="2 5" id="KW-0561">Oxygen transport</keyword>
<dbReference type="PANTHER" id="PTHR43396">
    <property type="entry name" value="FLAVOHEMOPROTEIN"/>
    <property type="match status" value="1"/>
</dbReference>
<proteinExistence type="inferred from homology"/>
<keyword evidence="5" id="KW-0813">Transport</keyword>
<evidence type="ECO:0000313" key="8">
    <source>
        <dbReference type="Proteomes" id="UP000193427"/>
    </source>
</evidence>
<accession>A0A1W6L506</accession>
<dbReference type="GO" id="GO:0020037">
    <property type="term" value="F:heme binding"/>
    <property type="evidence" value="ECO:0007669"/>
    <property type="project" value="InterPro"/>
</dbReference>
<dbReference type="PROSITE" id="PS01033">
    <property type="entry name" value="GLOBIN"/>
    <property type="match status" value="1"/>
</dbReference>
<dbReference type="GO" id="GO:0008941">
    <property type="term" value="F:nitric oxide dioxygenase NAD(P)H activity"/>
    <property type="evidence" value="ECO:0007669"/>
    <property type="project" value="TreeGrafter"/>
</dbReference>
<dbReference type="Pfam" id="PF00042">
    <property type="entry name" value="Globin"/>
    <property type="match status" value="1"/>
</dbReference>
<keyword evidence="8" id="KW-1185">Reference proteome</keyword>
<dbReference type="GO" id="GO:0019825">
    <property type="term" value="F:oxygen binding"/>
    <property type="evidence" value="ECO:0007669"/>
    <property type="project" value="InterPro"/>
</dbReference>
<dbReference type="CDD" id="cd12131">
    <property type="entry name" value="HGbI-like"/>
    <property type="match status" value="1"/>
</dbReference>
<dbReference type="Proteomes" id="UP000193427">
    <property type="component" value="Chromosome"/>
</dbReference>
<dbReference type="GO" id="GO:0046210">
    <property type="term" value="P:nitric oxide catabolic process"/>
    <property type="evidence" value="ECO:0007669"/>
    <property type="project" value="TreeGrafter"/>
</dbReference>
<dbReference type="AlphaFoldDB" id="A0A1W6L506"/>
<name>A0A1W6L506_9BURK</name>
<evidence type="ECO:0000256" key="4">
    <source>
        <dbReference type="ARBA" id="ARBA00023004"/>
    </source>
</evidence>
<dbReference type="GO" id="GO:0046872">
    <property type="term" value="F:metal ion binding"/>
    <property type="evidence" value="ECO:0007669"/>
    <property type="project" value="UniProtKB-KW"/>
</dbReference>
<keyword evidence="1 5" id="KW-0349">Heme</keyword>
<dbReference type="STRING" id="946333.A4W93_05550"/>
<evidence type="ECO:0000259" key="6">
    <source>
        <dbReference type="PROSITE" id="PS01033"/>
    </source>
</evidence>
<dbReference type="OrthoDB" id="9801223at2"/>
<dbReference type="KEGG" id="rgu:A4W93_05550"/>
<organism evidence="7 8">
    <name type="scientific">Piscinibacter gummiphilus</name>
    <dbReference type="NCBI Taxonomy" id="946333"/>
    <lineage>
        <taxon>Bacteria</taxon>
        <taxon>Pseudomonadati</taxon>
        <taxon>Pseudomonadota</taxon>
        <taxon>Betaproteobacteria</taxon>
        <taxon>Burkholderiales</taxon>
        <taxon>Sphaerotilaceae</taxon>
        <taxon>Piscinibacter</taxon>
    </lineage>
</organism>
<evidence type="ECO:0000313" key="7">
    <source>
        <dbReference type="EMBL" id="ARN19419.1"/>
    </source>
</evidence>
<sequence>MTPVQIDLVRQSAALIVPRSQQVAALFYDTLFTVDPSLQAMFRGDMTEQGKRLMTMIITAVRLLDDPDTLLPTLRILGARHLTYGVKPAHYDTVGQALLGTLALGLGEAFTPSVREAWIAMYGVVSRTMQEAASDAVVSDGA</sequence>
<evidence type="ECO:0000256" key="3">
    <source>
        <dbReference type="ARBA" id="ARBA00022723"/>
    </source>
</evidence>
<reference evidence="7 8" key="1">
    <citation type="submission" date="2016-04" db="EMBL/GenBank/DDBJ databases">
        <title>Complete genome sequence of natural rubber-degrading, novel Gram-negative bacterium, Rhizobacter gummiphilus strain NS21.</title>
        <authorList>
            <person name="Tabata M."/>
            <person name="Kasai D."/>
            <person name="Fukuda M."/>
        </authorList>
    </citation>
    <scope>NUCLEOTIDE SEQUENCE [LARGE SCALE GENOMIC DNA]</scope>
    <source>
        <strain evidence="7 8">NS21</strain>
    </source>
</reference>
<comment type="similarity">
    <text evidence="5">Belongs to the globin family.</text>
</comment>
<keyword evidence="7" id="KW-0675">Receptor</keyword>
<dbReference type="InterPro" id="IPR009050">
    <property type="entry name" value="Globin-like_sf"/>
</dbReference>
<dbReference type="GO" id="GO:0071500">
    <property type="term" value="P:cellular response to nitrosative stress"/>
    <property type="evidence" value="ECO:0007669"/>
    <property type="project" value="TreeGrafter"/>
</dbReference>
<dbReference type="GO" id="GO:0071949">
    <property type="term" value="F:FAD binding"/>
    <property type="evidence" value="ECO:0007669"/>
    <property type="project" value="TreeGrafter"/>
</dbReference>
<feature type="domain" description="Globin" evidence="6">
    <location>
        <begin position="1"/>
        <end position="134"/>
    </location>
</feature>
<dbReference type="PANTHER" id="PTHR43396:SF3">
    <property type="entry name" value="FLAVOHEMOPROTEIN"/>
    <property type="match status" value="1"/>
</dbReference>
<gene>
    <name evidence="7" type="ORF">A4W93_05550</name>
</gene>
<dbReference type="RefSeq" id="WP_085749676.1">
    <property type="nucleotide sequence ID" value="NZ_BSPR01000002.1"/>
</dbReference>
<dbReference type="Gene3D" id="1.10.490.10">
    <property type="entry name" value="Globins"/>
    <property type="match status" value="1"/>
</dbReference>